<accession>A0A7R9JDG7</accession>
<dbReference type="GO" id="GO:0070062">
    <property type="term" value="C:extracellular exosome"/>
    <property type="evidence" value="ECO:0007669"/>
    <property type="project" value="TreeGrafter"/>
</dbReference>
<evidence type="ECO:0000256" key="2">
    <source>
        <dbReference type="ARBA" id="ARBA00022803"/>
    </source>
</evidence>
<dbReference type="GO" id="GO:0003341">
    <property type="term" value="P:cilium movement"/>
    <property type="evidence" value="ECO:0007669"/>
    <property type="project" value="TreeGrafter"/>
</dbReference>
<name>A0A7R9JDG7_TIMCA</name>
<dbReference type="GO" id="GO:0031514">
    <property type="term" value="C:motile cilium"/>
    <property type="evidence" value="ECO:0007669"/>
    <property type="project" value="TreeGrafter"/>
</dbReference>
<reference evidence="4" key="1">
    <citation type="submission" date="2020-11" db="EMBL/GenBank/DDBJ databases">
        <authorList>
            <person name="Tran Van P."/>
        </authorList>
    </citation>
    <scope>NUCLEOTIDE SEQUENCE</scope>
</reference>
<dbReference type="GO" id="GO:0060271">
    <property type="term" value="P:cilium assembly"/>
    <property type="evidence" value="ECO:0007669"/>
    <property type="project" value="TreeGrafter"/>
</dbReference>
<feature type="region of interest" description="Disordered" evidence="3">
    <location>
        <begin position="557"/>
        <end position="580"/>
    </location>
</feature>
<evidence type="ECO:0000256" key="1">
    <source>
        <dbReference type="ARBA" id="ARBA00022737"/>
    </source>
</evidence>
<keyword evidence="2" id="KW-0802">TPR repeat</keyword>
<keyword evidence="1" id="KW-0677">Repeat</keyword>
<dbReference type="PANTHER" id="PTHR44314:SF1">
    <property type="entry name" value="CILIA- AND FLAGELLA-ASSOCIATED PROTEIN 70"/>
    <property type="match status" value="1"/>
</dbReference>
<feature type="region of interest" description="Disordered" evidence="3">
    <location>
        <begin position="343"/>
        <end position="362"/>
    </location>
</feature>
<dbReference type="InterPro" id="IPR011990">
    <property type="entry name" value="TPR-like_helical_dom_sf"/>
</dbReference>
<organism evidence="4">
    <name type="scientific">Timema californicum</name>
    <name type="common">California timema</name>
    <name type="synonym">Walking stick</name>
    <dbReference type="NCBI Taxonomy" id="61474"/>
    <lineage>
        <taxon>Eukaryota</taxon>
        <taxon>Metazoa</taxon>
        <taxon>Ecdysozoa</taxon>
        <taxon>Arthropoda</taxon>
        <taxon>Hexapoda</taxon>
        <taxon>Insecta</taxon>
        <taxon>Pterygota</taxon>
        <taxon>Neoptera</taxon>
        <taxon>Polyneoptera</taxon>
        <taxon>Phasmatodea</taxon>
        <taxon>Timematodea</taxon>
        <taxon>Timematoidea</taxon>
        <taxon>Timematidae</taxon>
        <taxon>Timema</taxon>
    </lineage>
</organism>
<gene>
    <name evidence="4" type="ORF">TCMB3V08_LOCUS9889</name>
</gene>
<dbReference type="SUPFAM" id="SSF48452">
    <property type="entry name" value="TPR-like"/>
    <property type="match status" value="2"/>
</dbReference>
<sequence>MSTISRSSEHARGGQKLAKKISDVEDRVITIVVESMDNVRSGGQDVMVLVEFAQGLLLGESDKIRCAEEGPTAVRLRVPLHCNPTDPESLDELVAHPVLFTIIEVVPKLEGKKGAVKEETTQVLGRCNLDLLPLVLGETRVSEVLLVEQDKRAVAQEVVTWPNLPRLAVSASVPERLLSPGFVKESNLLHFTLESLYHALPRMTDQLTYQAATLLPPGTTKSPCREFRFESGERMDRPDMDNAKRWFGLHHVQGRGALSAYRMTEDFTGVGIPLEEAATARVQWNALRRCWVTRKEADALYGHLARRRRWLLEVMASPPHTQGSLVSNCPVLQQPRPLRWSNGLRCHSSRGDRGSGKIKPREQGGHGLHGFHMAAYLNLETLMFPGITRARVVGQLVYYNQQDVQRRTGVDKSFFETLNIEPTPWPRYFVCQVYTLAALLRLSGVHFGSATSSVRCTPWPSYLVCQVYTLAELPRLHLGHTTSSVRCTPWPRYFVYHLETLSVILRLSGVHLGRATSSVRCTPWLRYFVCQVYTLAALLRLSGTHLGRATSSVSYARPKKLDGGRSGSKVATPPLTPDPGAPVALVDDTGRPLLVVVEVELLKPLVARRSVEQLTSSLSALIPPAPKLPQHIMAAQLAEEHYRQAVRASCELLAREFRAFAPISGQSDDDHLHKEFDAHLHESGAYQKILETLRGRISTLVSEKCQDVTNLFSDLDMQGMVSSVYVYLVEEMHAVVNSLVDLGQIPASVPSQLTTDQLLYFSEEALEYGDKERADQFHLERIYRDKSNPRFWLDYGVFCWRLGRTDKAVECVKESLSRDIRHLHSMLLYGMLLAERDTLQEAELFLEAATRFYPGTLEPWVVLHLFYLKTDNHPGADVTLHMIRKIMSGCQKMSRLSDSLSWSARLYDNNTEFLCTAVMLLRMHALEFAEMALAQELLQHGPSTPYFYYISVCHYLGGEPGFAVPHMEDAVLKHGKDCSLWSLMGHCHYLLDAHDRAEECYRYVGESFDRPEDIHLVGLRLADYLMKHKDHSLAKKHYLEVCGVSPSPRSWLGAAVACYMLNELDDCERALAAANALDNTCPVTWGYLALVNLRYHRQPQFQQCLRQALRNRLKTKDEALMSRINALRESIGYSDPLPFSLNSKPA</sequence>
<protein>
    <submittedName>
        <fullName evidence="4">(California timema) hypothetical protein</fullName>
    </submittedName>
</protein>
<feature type="compositionally biased region" description="Basic and acidic residues" evidence="3">
    <location>
        <begin position="349"/>
        <end position="362"/>
    </location>
</feature>
<dbReference type="InterPro" id="IPR052628">
    <property type="entry name" value="CFAP70"/>
</dbReference>
<proteinExistence type="predicted"/>
<dbReference type="InterPro" id="IPR019734">
    <property type="entry name" value="TPR_rpt"/>
</dbReference>
<dbReference type="Gene3D" id="1.25.40.10">
    <property type="entry name" value="Tetratricopeptide repeat domain"/>
    <property type="match status" value="2"/>
</dbReference>
<evidence type="ECO:0000313" key="4">
    <source>
        <dbReference type="EMBL" id="CAD7577337.1"/>
    </source>
</evidence>
<dbReference type="AlphaFoldDB" id="A0A7R9JDG7"/>
<dbReference type="Pfam" id="PF13181">
    <property type="entry name" value="TPR_8"/>
    <property type="match status" value="1"/>
</dbReference>
<dbReference type="PANTHER" id="PTHR44314">
    <property type="entry name" value="CILIA- AND FLAGELLA-ASSOCIATED PROTEIN 70"/>
    <property type="match status" value="1"/>
</dbReference>
<dbReference type="EMBL" id="OE185457">
    <property type="protein sequence ID" value="CAD7577337.1"/>
    <property type="molecule type" value="Genomic_DNA"/>
</dbReference>
<evidence type="ECO:0000256" key="3">
    <source>
        <dbReference type="SAM" id="MobiDB-lite"/>
    </source>
</evidence>